<feature type="region of interest" description="Disordered" evidence="1">
    <location>
        <begin position="47"/>
        <end position="69"/>
    </location>
</feature>
<name>A0ABU8RHE9_9ACTN</name>
<evidence type="ECO:0000313" key="3">
    <source>
        <dbReference type="Proteomes" id="UP001387100"/>
    </source>
</evidence>
<evidence type="ECO:0000313" key="2">
    <source>
        <dbReference type="EMBL" id="MEJ5944512.1"/>
    </source>
</evidence>
<organism evidence="2 3">
    <name type="scientific">Pseudokineococcus basanitobsidens</name>
    <dbReference type="NCBI Taxonomy" id="1926649"/>
    <lineage>
        <taxon>Bacteria</taxon>
        <taxon>Bacillati</taxon>
        <taxon>Actinomycetota</taxon>
        <taxon>Actinomycetes</taxon>
        <taxon>Kineosporiales</taxon>
        <taxon>Kineosporiaceae</taxon>
        <taxon>Pseudokineococcus</taxon>
    </lineage>
</organism>
<comment type="caution">
    <text evidence="2">The sequence shown here is derived from an EMBL/GenBank/DDBJ whole genome shotgun (WGS) entry which is preliminary data.</text>
</comment>
<proteinExistence type="predicted"/>
<keyword evidence="3" id="KW-1185">Reference proteome</keyword>
<evidence type="ECO:0000256" key="1">
    <source>
        <dbReference type="SAM" id="MobiDB-lite"/>
    </source>
</evidence>
<dbReference type="EMBL" id="JBBIAA010000003">
    <property type="protein sequence ID" value="MEJ5944512.1"/>
    <property type="molecule type" value="Genomic_DNA"/>
</dbReference>
<protein>
    <submittedName>
        <fullName evidence="2">Uncharacterized protein</fullName>
    </submittedName>
</protein>
<sequence length="69" mass="7449">MSEFVSNVNERVREARSALDHARAEGDDYLVGVHTGELESLARLAQEHDVPLPAAPGPEDGEAGRPAER</sequence>
<gene>
    <name evidence="2" type="ORF">WDZ17_04290</name>
</gene>
<accession>A0ABU8RHE9</accession>
<reference evidence="2 3" key="1">
    <citation type="journal article" date="2017" name="Int. J. Syst. Evol. Microbiol.">
        <title>Pseudokineococcus basanitobsidens sp. nov., isolated from volcanic rock.</title>
        <authorList>
            <person name="Lee D.W."/>
            <person name="Park M.Y."/>
            <person name="Kim J.J."/>
            <person name="Kim B.S."/>
        </authorList>
    </citation>
    <scope>NUCLEOTIDE SEQUENCE [LARGE SCALE GENOMIC DNA]</scope>
    <source>
        <strain evidence="2 3">DSM 103726</strain>
    </source>
</reference>
<dbReference type="RefSeq" id="WP_339573898.1">
    <property type="nucleotide sequence ID" value="NZ_JBBIAA010000003.1"/>
</dbReference>
<dbReference type="Proteomes" id="UP001387100">
    <property type="component" value="Unassembled WGS sequence"/>
</dbReference>